<dbReference type="AlphaFoldDB" id="A0A4Y7LK56"/>
<dbReference type="PROSITE" id="PS50067">
    <property type="entry name" value="KINESIN_MOTOR_2"/>
    <property type="match status" value="1"/>
</dbReference>
<evidence type="ECO:0000256" key="1">
    <source>
        <dbReference type="ARBA" id="ARBA00023175"/>
    </source>
</evidence>
<keyword evidence="1 2" id="KW-0505">Motor protein</keyword>
<comment type="similarity">
    <text evidence="2">Belongs to the TRAFAC class myosin-kinesin ATPase superfamily. Kinesin family.</text>
</comment>
<evidence type="ECO:0000256" key="2">
    <source>
        <dbReference type="PROSITE-ProRule" id="PRU00283"/>
    </source>
</evidence>
<dbReference type="Proteomes" id="UP000316621">
    <property type="component" value="Chromosome 11"/>
</dbReference>
<dbReference type="SMART" id="SM00129">
    <property type="entry name" value="KISc"/>
    <property type="match status" value="1"/>
</dbReference>
<dbReference type="GO" id="GO:0003777">
    <property type="term" value="F:microtubule motor activity"/>
    <property type="evidence" value="ECO:0007669"/>
    <property type="project" value="InterPro"/>
</dbReference>
<dbReference type="InterPro" id="IPR036961">
    <property type="entry name" value="Kinesin_motor_dom_sf"/>
</dbReference>
<dbReference type="SUPFAM" id="SSF52540">
    <property type="entry name" value="P-loop containing nucleoside triphosphate hydrolases"/>
    <property type="match status" value="1"/>
</dbReference>
<dbReference type="InterPro" id="IPR027417">
    <property type="entry name" value="P-loop_NTPase"/>
</dbReference>
<protein>
    <recommendedName>
        <fullName evidence="3">Kinesin motor domain-containing protein</fullName>
    </recommendedName>
</protein>
<evidence type="ECO:0000259" key="3">
    <source>
        <dbReference type="PROSITE" id="PS50067"/>
    </source>
</evidence>
<gene>
    <name evidence="4" type="ORF">C5167_047410</name>
</gene>
<reference evidence="4 5" key="1">
    <citation type="journal article" date="2018" name="Science">
        <title>The opium poppy genome and morphinan production.</title>
        <authorList>
            <person name="Guo L."/>
            <person name="Winzer T."/>
            <person name="Yang X."/>
            <person name="Li Y."/>
            <person name="Ning Z."/>
            <person name="He Z."/>
            <person name="Teodor R."/>
            <person name="Lu Y."/>
            <person name="Bowser T.A."/>
            <person name="Graham I.A."/>
            <person name="Ye K."/>
        </authorList>
    </citation>
    <scope>NUCLEOTIDE SEQUENCE [LARGE SCALE GENOMIC DNA]</scope>
    <source>
        <strain evidence="5">cv. HN1</strain>
        <tissue evidence="4">Leaves</tissue>
    </source>
</reference>
<sequence>MTSRIVHSSIREINCSQHGNILLSSGYLHKFAFDRVFDPKAKQEDIFVDVSELVQSALDGKKVCIFAYGQTGSGKTYTMIGGLDQKDKEEKGIIPRSVEQIFQYFQSVTVLEIYKEQIHDLLDPKSGEQKKYIISHGKDGKAVVPHLTEEDISGPEQFISFLKQMCTEHTLMNEQSSRSHLVLTLNISRVTESSQVHGFLNMIDLAGNENLKESGAIGDRAEEAKAINKSLSAFTGVIQALVQKNTQYPTENHYLHTFSSLVSRGTQKL</sequence>
<dbReference type="OMA" id="ANEGYAN"/>
<dbReference type="STRING" id="3469.A0A4Y7LK56"/>
<keyword evidence="2" id="KW-0067">ATP-binding</keyword>
<accession>A0A4Y7LK56</accession>
<dbReference type="GO" id="GO:0007018">
    <property type="term" value="P:microtubule-based movement"/>
    <property type="evidence" value="ECO:0007669"/>
    <property type="project" value="InterPro"/>
</dbReference>
<dbReference type="EMBL" id="CM010725">
    <property type="protein sequence ID" value="RZC84621.1"/>
    <property type="molecule type" value="Genomic_DNA"/>
</dbReference>
<proteinExistence type="inferred from homology"/>
<evidence type="ECO:0000313" key="5">
    <source>
        <dbReference type="Proteomes" id="UP000316621"/>
    </source>
</evidence>
<dbReference type="PANTHER" id="PTHR47972">
    <property type="entry name" value="KINESIN-LIKE PROTEIN KLP-3"/>
    <property type="match status" value="1"/>
</dbReference>
<dbReference type="InterPro" id="IPR001752">
    <property type="entry name" value="Kinesin_motor_dom"/>
</dbReference>
<dbReference type="GO" id="GO:0005524">
    <property type="term" value="F:ATP binding"/>
    <property type="evidence" value="ECO:0007669"/>
    <property type="project" value="UniProtKB-UniRule"/>
</dbReference>
<dbReference type="GO" id="GO:0008017">
    <property type="term" value="F:microtubule binding"/>
    <property type="evidence" value="ECO:0007669"/>
    <property type="project" value="InterPro"/>
</dbReference>
<dbReference type="Gramene" id="RZC84621">
    <property type="protein sequence ID" value="RZC84621"/>
    <property type="gene ID" value="C5167_047410"/>
</dbReference>
<keyword evidence="2" id="KW-0547">Nucleotide-binding</keyword>
<evidence type="ECO:0000313" key="4">
    <source>
        <dbReference type="EMBL" id="RZC84621.1"/>
    </source>
</evidence>
<organism evidence="4 5">
    <name type="scientific">Papaver somniferum</name>
    <name type="common">Opium poppy</name>
    <dbReference type="NCBI Taxonomy" id="3469"/>
    <lineage>
        <taxon>Eukaryota</taxon>
        <taxon>Viridiplantae</taxon>
        <taxon>Streptophyta</taxon>
        <taxon>Embryophyta</taxon>
        <taxon>Tracheophyta</taxon>
        <taxon>Spermatophyta</taxon>
        <taxon>Magnoliopsida</taxon>
        <taxon>Ranunculales</taxon>
        <taxon>Papaveraceae</taxon>
        <taxon>Papaveroideae</taxon>
        <taxon>Papaver</taxon>
    </lineage>
</organism>
<dbReference type="Gene3D" id="3.40.850.10">
    <property type="entry name" value="Kinesin motor domain"/>
    <property type="match status" value="1"/>
</dbReference>
<dbReference type="Pfam" id="PF00225">
    <property type="entry name" value="Kinesin"/>
    <property type="match status" value="1"/>
</dbReference>
<dbReference type="PRINTS" id="PR00380">
    <property type="entry name" value="KINESINHEAVY"/>
</dbReference>
<feature type="domain" description="Kinesin motor" evidence="3">
    <location>
        <begin position="1"/>
        <end position="269"/>
    </location>
</feature>
<name>A0A4Y7LK56_PAPSO</name>
<dbReference type="InterPro" id="IPR027640">
    <property type="entry name" value="Kinesin-like_fam"/>
</dbReference>
<feature type="binding site" evidence="2">
    <location>
        <begin position="69"/>
        <end position="76"/>
    </location>
    <ligand>
        <name>ATP</name>
        <dbReference type="ChEBI" id="CHEBI:30616"/>
    </ligand>
</feature>
<keyword evidence="5" id="KW-1185">Reference proteome</keyword>